<dbReference type="InterPro" id="IPR019752">
    <property type="entry name" value="Pyrv/ketoisovalerate_OxRed_cat"/>
</dbReference>
<dbReference type="NCBIfam" id="NF009588">
    <property type="entry name" value="PRK13029.1"/>
    <property type="match status" value="1"/>
</dbReference>
<reference evidence="4" key="1">
    <citation type="submission" date="2022-05" db="EMBL/GenBank/DDBJ databases">
        <title>Sphingomonas sp. strain MG17 Genome sequencing and assembly.</title>
        <authorList>
            <person name="Kim I."/>
        </authorList>
    </citation>
    <scope>NUCLEOTIDE SEQUENCE</scope>
    <source>
        <strain evidence="4">MG17</strain>
    </source>
</reference>
<dbReference type="Gene3D" id="3.40.920.10">
    <property type="entry name" value="Pyruvate-ferredoxin oxidoreductase, PFOR, domain III"/>
    <property type="match status" value="1"/>
</dbReference>
<dbReference type="SUPFAM" id="SSF53323">
    <property type="entry name" value="Pyruvate-ferredoxin oxidoreductase, PFOR, domain III"/>
    <property type="match status" value="1"/>
</dbReference>
<dbReference type="InterPro" id="IPR046667">
    <property type="entry name" value="DUF6537"/>
</dbReference>
<evidence type="ECO:0000313" key="5">
    <source>
        <dbReference type="Proteomes" id="UP001139451"/>
    </source>
</evidence>
<feature type="domain" description="Pyruvate/ketoisovalerate oxidoreductase catalytic" evidence="2">
    <location>
        <begin position="712"/>
        <end position="897"/>
    </location>
</feature>
<dbReference type="SUPFAM" id="SSF52922">
    <property type="entry name" value="TK C-terminal domain-like"/>
    <property type="match status" value="1"/>
</dbReference>
<dbReference type="Pfam" id="PF20169">
    <property type="entry name" value="DUF6537"/>
    <property type="match status" value="1"/>
</dbReference>
<dbReference type="RefSeq" id="WP_254295265.1">
    <property type="nucleotide sequence ID" value="NZ_JAMLDX010000015.1"/>
</dbReference>
<accession>A0A9X2KMS5</accession>
<gene>
    <name evidence="4" type="ORF">M9978_16960</name>
</gene>
<comment type="caution">
    <text evidence="4">The sequence shown here is derived from an EMBL/GenBank/DDBJ whole genome shotgun (WGS) entry which is preliminary data.</text>
</comment>
<dbReference type="Gene3D" id="3.40.50.970">
    <property type="match status" value="1"/>
</dbReference>
<dbReference type="NCBIfam" id="NF009589">
    <property type="entry name" value="PRK13030.1"/>
    <property type="match status" value="1"/>
</dbReference>
<proteinExistence type="predicted"/>
<dbReference type="InterPro" id="IPR029061">
    <property type="entry name" value="THDP-binding"/>
</dbReference>
<dbReference type="Proteomes" id="UP001139451">
    <property type="component" value="Unassembled WGS sequence"/>
</dbReference>
<dbReference type="CDD" id="cd07034">
    <property type="entry name" value="TPP_PYR_PFOR_IOR-alpha_like"/>
    <property type="match status" value="1"/>
</dbReference>
<dbReference type="Pfam" id="PF01558">
    <property type="entry name" value="POR"/>
    <property type="match status" value="1"/>
</dbReference>
<dbReference type="SUPFAM" id="SSF52518">
    <property type="entry name" value="Thiamin diphosphate-binding fold (THDP-binding)"/>
    <property type="match status" value="2"/>
</dbReference>
<keyword evidence="1" id="KW-0560">Oxidoreductase</keyword>
<protein>
    <submittedName>
        <fullName evidence="4">Indolepyruvate ferredoxin oxidoreductase family protein</fullName>
    </submittedName>
</protein>
<evidence type="ECO:0000259" key="2">
    <source>
        <dbReference type="Pfam" id="PF01558"/>
    </source>
</evidence>
<evidence type="ECO:0000256" key="1">
    <source>
        <dbReference type="ARBA" id="ARBA00023002"/>
    </source>
</evidence>
<dbReference type="PANTHER" id="PTHR48084">
    <property type="entry name" value="2-OXOGLUTARATE OXIDOREDUCTASE SUBUNIT KORB-RELATED"/>
    <property type="match status" value="1"/>
</dbReference>
<dbReference type="GO" id="GO:0016903">
    <property type="term" value="F:oxidoreductase activity, acting on the aldehyde or oxo group of donors"/>
    <property type="evidence" value="ECO:0007669"/>
    <property type="project" value="InterPro"/>
</dbReference>
<dbReference type="InterPro" id="IPR002880">
    <property type="entry name" value="Pyrv_Fd/Flavodoxin_OxRdtase_N"/>
</dbReference>
<dbReference type="EMBL" id="JAMLDX010000015">
    <property type="protein sequence ID" value="MCP3732115.1"/>
    <property type="molecule type" value="Genomic_DNA"/>
</dbReference>
<organism evidence="4 5">
    <name type="scientific">Sphingomonas tagetis</name>
    <dbReference type="NCBI Taxonomy" id="2949092"/>
    <lineage>
        <taxon>Bacteria</taxon>
        <taxon>Pseudomonadati</taxon>
        <taxon>Pseudomonadota</taxon>
        <taxon>Alphaproteobacteria</taxon>
        <taxon>Sphingomonadales</taxon>
        <taxon>Sphingomonadaceae</taxon>
        <taxon>Sphingomonas</taxon>
    </lineage>
</organism>
<name>A0A9X2KMS5_9SPHN</name>
<dbReference type="AlphaFoldDB" id="A0A9X2KMS5"/>
<dbReference type="InterPro" id="IPR002869">
    <property type="entry name" value="Pyrv_flavodox_OxRed_cen"/>
</dbReference>
<keyword evidence="5" id="KW-1185">Reference proteome</keyword>
<dbReference type="InterPro" id="IPR051457">
    <property type="entry name" value="2-oxoacid:Fd_oxidoreductase"/>
</dbReference>
<evidence type="ECO:0000313" key="4">
    <source>
        <dbReference type="EMBL" id="MCP3732115.1"/>
    </source>
</evidence>
<dbReference type="InterPro" id="IPR009014">
    <property type="entry name" value="Transketo_C/PFOR_II"/>
</dbReference>
<sequence>MDRYDKRDGRILISGVQALVRLMLLQAERDQAQGVETGGYVSGYRGSPLGTLDTAFASAATQAASRGIIVQPAVNEELAATAVAGSQQIAQTSGAQVQGVFSLWYGKGPGFDRASDALRHGNYQGTSEHGGVVLAIGDDHVAKSSSIICRSDEIAAALAIPLFYPADPAEIIELGLHAFAMSRYSGSYAALKIITEVADSTRAIDAATVAIDPILPERDDHPLGYHNRWPETPLEQEERQVRLRLPAVAAYVRANRLDRIISKPPNARIGLIASGKSWHDLRSALELLGLTDARLTALGIALYKPALIWPLEAEGLAEFADGLGTLLVVEEKDGFVEGQAKQILYNRSNGPAIYGKQGPDGRTWLSATGDLTPEDIAHAVGTLVAALTGDVALRAAAADTQRLLEAQARFTNPPAIRKPFFCSGCPHNRSTALPVGSRATAGIGCHGLAAYNRPFTGSFAQMGGEGVHWMGLSPFTSEQHIFANMGDGTYFHSGLLAVRQAVAARLNITFKLLYNDAVAMTGGQSVDGDLSVDRLIDQLAAEGVGTIAIASDDSDRRRDAVDARKVAKLVHRDDFEALQLEMRDLPGVSVIIYEQMCATEKRRLRKRGRMADTAPRVFINELVCEGCGDCSVKSNCLSVEPVETEFGVKRKINQSSCNKDQSCVTGFCPSFVTVKGGRLKPPAPAAFEFDGKLPRPRQAAIADERIMVAGVGGTGVVTISALLGMSGHLLGKQVGMLDQVGMAQKGGAVVSHVRVADSQIAALRIEPEGAGLILICDEIVGNSRDVMAAVRRDATHVLVNTDVSITGDFVRDRDARPDTSFLTRRLRDRVGEGRLAAYPFTQLADRLLGDAIGSNLMMVGFAAQKGWLGVDLAAIDGAIVLNGTAVESNRAALAIGRQLAEAPDQVLRAADLDALPTNEDPIARRAAFLTNYQNQAYAARYLATVDRVADAEAAIGTGGELTRAVSRSLFRLMAYKDEYEVARLYTDGSFAAALKDNFEGDFSLTFHLAPPAFARRDEVSGHLRKRAFGGWLARVLPVLARGRRLRGSPFDPFGYSAERRKERSLIVDYERLVDTLLAGLGPATIGTAVRIAAMAEEIRGYGHVKEAAIATYEAAIVTAIADYVDAPPVPVMPARSVSAGSQS</sequence>
<dbReference type="PANTHER" id="PTHR48084:SF3">
    <property type="entry name" value="SUBUNIT OF PYRUVATE:FLAVODOXIN OXIDOREDUCTASE"/>
    <property type="match status" value="1"/>
</dbReference>
<feature type="domain" description="DUF6537" evidence="3">
    <location>
        <begin position="920"/>
        <end position="1115"/>
    </location>
</feature>
<evidence type="ECO:0000259" key="3">
    <source>
        <dbReference type="Pfam" id="PF20169"/>
    </source>
</evidence>